<feature type="domain" description="HTH marR-type" evidence="2">
    <location>
        <begin position="11"/>
        <end position="142"/>
    </location>
</feature>
<evidence type="ECO:0000256" key="1">
    <source>
        <dbReference type="SAM" id="MobiDB-lite"/>
    </source>
</evidence>
<dbReference type="PANTHER" id="PTHR33164">
    <property type="entry name" value="TRANSCRIPTIONAL REGULATOR, MARR FAMILY"/>
    <property type="match status" value="1"/>
</dbReference>
<evidence type="ECO:0000313" key="4">
    <source>
        <dbReference type="Proteomes" id="UP000182229"/>
    </source>
</evidence>
<dbReference type="PANTHER" id="PTHR33164:SF43">
    <property type="entry name" value="HTH-TYPE TRANSCRIPTIONAL REPRESSOR YETL"/>
    <property type="match status" value="1"/>
</dbReference>
<dbReference type="Proteomes" id="UP000182229">
    <property type="component" value="Unassembled WGS sequence"/>
</dbReference>
<accession>A0A1L9BIV7</accession>
<dbReference type="GO" id="GO:0006950">
    <property type="term" value="P:response to stress"/>
    <property type="evidence" value="ECO:0007669"/>
    <property type="project" value="TreeGrafter"/>
</dbReference>
<dbReference type="Gene3D" id="1.10.10.10">
    <property type="entry name" value="Winged helix-like DNA-binding domain superfamily/Winged helix DNA-binding domain"/>
    <property type="match status" value="1"/>
</dbReference>
<dbReference type="AlphaFoldDB" id="A0A1L9BIV7"/>
<dbReference type="InterPro" id="IPR036390">
    <property type="entry name" value="WH_DNA-bd_sf"/>
</dbReference>
<comment type="caution">
    <text evidence="3">The sequence shown here is derived from an EMBL/GenBank/DDBJ whole genome shotgun (WGS) entry which is preliminary data.</text>
</comment>
<dbReference type="SMART" id="SM00347">
    <property type="entry name" value="HTH_MARR"/>
    <property type="match status" value="1"/>
</dbReference>
<dbReference type="InterPro" id="IPR039422">
    <property type="entry name" value="MarR/SlyA-like"/>
</dbReference>
<reference evidence="3 4" key="2">
    <citation type="submission" date="2016-12" db="EMBL/GenBank/DDBJ databases">
        <title>Draft Genome Sequence of Cystobacter ferrugineus Strain Cbfe23.</title>
        <authorList>
            <person name="Akbar S."/>
            <person name="Dowd S.E."/>
            <person name="Stevens D.C."/>
        </authorList>
    </citation>
    <scope>NUCLEOTIDE SEQUENCE [LARGE SCALE GENOMIC DNA]</scope>
    <source>
        <strain evidence="3 4">Cbfe23</strain>
    </source>
</reference>
<dbReference type="InterPro" id="IPR000835">
    <property type="entry name" value="HTH_MarR-typ"/>
</dbReference>
<keyword evidence="4" id="KW-1185">Reference proteome</keyword>
<sequence length="182" mass="20027">MTRSDPPIEHAERALVLMSRLHRWAATSVQANQLAGELSLRQLTLLYAIRQGVSSPRLLARRLLVTPAVITGLLDRLERQGYVRREAEPDDRRRLRTVLTEAGLAVSQQVRQAVTGDLAAQFASASPAELKELGRALDLVERAIGALEQRTPTSPEGGLEDEEVRPARSKRVPPASSGQKKK</sequence>
<dbReference type="STRING" id="83449.BON30_02375"/>
<dbReference type="PROSITE" id="PS50995">
    <property type="entry name" value="HTH_MARR_2"/>
    <property type="match status" value="1"/>
</dbReference>
<reference evidence="4" key="1">
    <citation type="submission" date="2016-11" db="EMBL/GenBank/DDBJ databases">
        <authorList>
            <person name="Shukria A."/>
            <person name="Stevens D.C."/>
        </authorList>
    </citation>
    <scope>NUCLEOTIDE SEQUENCE [LARGE SCALE GENOMIC DNA]</scope>
    <source>
        <strain evidence="4">Cbfe23</strain>
    </source>
</reference>
<protein>
    <recommendedName>
        <fullName evidence="2">HTH marR-type domain-containing protein</fullName>
    </recommendedName>
</protein>
<dbReference type="RefSeq" id="WP_071896185.1">
    <property type="nucleotide sequence ID" value="NZ_MPIN01000001.1"/>
</dbReference>
<dbReference type="SUPFAM" id="SSF46785">
    <property type="entry name" value="Winged helix' DNA-binding domain"/>
    <property type="match status" value="1"/>
</dbReference>
<dbReference type="GO" id="GO:0003700">
    <property type="term" value="F:DNA-binding transcription factor activity"/>
    <property type="evidence" value="ECO:0007669"/>
    <property type="project" value="InterPro"/>
</dbReference>
<dbReference type="EMBL" id="MPIN01000001">
    <property type="protein sequence ID" value="OJH42088.1"/>
    <property type="molecule type" value="Genomic_DNA"/>
</dbReference>
<organism evidence="3 4">
    <name type="scientific">Cystobacter ferrugineus</name>
    <dbReference type="NCBI Taxonomy" id="83449"/>
    <lineage>
        <taxon>Bacteria</taxon>
        <taxon>Pseudomonadati</taxon>
        <taxon>Myxococcota</taxon>
        <taxon>Myxococcia</taxon>
        <taxon>Myxococcales</taxon>
        <taxon>Cystobacterineae</taxon>
        <taxon>Archangiaceae</taxon>
        <taxon>Cystobacter</taxon>
    </lineage>
</organism>
<dbReference type="Pfam" id="PF12802">
    <property type="entry name" value="MarR_2"/>
    <property type="match status" value="1"/>
</dbReference>
<name>A0A1L9BIV7_9BACT</name>
<evidence type="ECO:0000313" key="3">
    <source>
        <dbReference type="EMBL" id="OJH42088.1"/>
    </source>
</evidence>
<gene>
    <name evidence="3" type="ORF">BON30_02375</name>
</gene>
<evidence type="ECO:0000259" key="2">
    <source>
        <dbReference type="PROSITE" id="PS50995"/>
    </source>
</evidence>
<feature type="region of interest" description="Disordered" evidence="1">
    <location>
        <begin position="147"/>
        <end position="182"/>
    </location>
</feature>
<proteinExistence type="predicted"/>
<dbReference type="InterPro" id="IPR036388">
    <property type="entry name" value="WH-like_DNA-bd_sf"/>
</dbReference>